<evidence type="ECO:0000256" key="8">
    <source>
        <dbReference type="SAM" id="Phobius"/>
    </source>
</evidence>
<organism evidence="9 10">
    <name type="scientific">Candidatus Pullichristensenella stercorigallinarum</name>
    <dbReference type="NCBI Taxonomy" id="2840909"/>
    <lineage>
        <taxon>Bacteria</taxon>
        <taxon>Bacillati</taxon>
        <taxon>Bacillota</taxon>
        <taxon>Clostridia</taxon>
        <taxon>Candidatus Pullichristensenella</taxon>
    </lineage>
</organism>
<evidence type="ECO:0000256" key="1">
    <source>
        <dbReference type="ARBA" id="ARBA00004651"/>
    </source>
</evidence>
<dbReference type="Pfam" id="PF03547">
    <property type="entry name" value="Mem_trans"/>
    <property type="match status" value="2"/>
</dbReference>
<dbReference type="EMBL" id="DVFZ01000051">
    <property type="protein sequence ID" value="HIQ82458.1"/>
    <property type="molecule type" value="Genomic_DNA"/>
</dbReference>
<keyword evidence="5 8" id="KW-0812">Transmembrane</keyword>
<dbReference type="InterPro" id="IPR004776">
    <property type="entry name" value="Mem_transp_PIN-like"/>
</dbReference>
<evidence type="ECO:0000256" key="3">
    <source>
        <dbReference type="ARBA" id="ARBA00022448"/>
    </source>
</evidence>
<dbReference type="GO" id="GO:0055085">
    <property type="term" value="P:transmembrane transport"/>
    <property type="evidence" value="ECO:0007669"/>
    <property type="project" value="InterPro"/>
</dbReference>
<feature type="transmembrane region" description="Helical" evidence="8">
    <location>
        <begin position="99"/>
        <end position="120"/>
    </location>
</feature>
<dbReference type="Gene3D" id="1.20.1530.20">
    <property type="match status" value="1"/>
</dbReference>
<reference evidence="9" key="2">
    <citation type="journal article" date="2021" name="PeerJ">
        <title>Extensive microbial diversity within the chicken gut microbiome revealed by metagenomics and culture.</title>
        <authorList>
            <person name="Gilroy R."/>
            <person name="Ravi A."/>
            <person name="Getino M."/>
            <person name="Pursley I."/>
            <person name="Horton D.L."/>
            <person name="Alikhan N.F."/>
            <person name="Baker D."/>
            <person name="Gharbi K."/>
            <person name="Hall N."/>
            <person name="Watson M."/>
            <person name="Adriaenssens E.M."/>
            <person name="Foster-Nyarko E."/>
            <person name="Jarju S."/>
            <person name="Secka A."/>
            <person name="Antonio M."/>
            <person name="Oren A."/>
            <person name="Chaudhuri R.R."/>
            <person name="La Ragione R."/>
            <person name="Hildebrand F."/>
            <person name="Pallen M.J."/>
        </authorList>
    </citation>
    <scope>NUCLEOTIDE SEQUENCE</scope>
    <source>
        <strain evidence="9">ChiSjej6B24-2974</strain>
    </source>
</reference>
<evidence type="ECO:0000256" key="5">
    <source>
        <dbReference type="ARBA" id="ARBA00022692"/>
    </source>
</evidence>
<comment type="caution">
    <text evidence="9">The sequence shown here is derived from an EMBL/GenBank/DDBJ whole genome shotgun (WGS) entry which is preliminary data.</text>
</comment>
<sequence length="310" mass="33265">MGAMQNAFNAVGCILLMGLAGAAVYLAGWVRDEHLSLLSDLVIKVALPGMIISNILGQYTPETLLENLPALAASFVSVVLTMLLSLPVGKLLKLPPKRLGVFVVTFSFSNSVFIGVPVSRALFGEEVIPYTLLYYIANTTLFWGAGFPLMRKWGGVAAGKRRLPPVPLIVILVCAGLVFLRFSPPQFFMDACGYLGNLVTPLSLLFTGAVMARMVRARTFRWEKGYLAATVGRFIVCPALLLLCALPFDIAELTRNVLLVQAGMPAMTQTALVAASTGSDEEYAAGGTALTTLLSLAMIPLYMLLIETVL</sequence>
<keyword evidence="3" id="KW-0813">Transport</keyword>
<gene>
    <name evidence="9" type="ORF">IAA52_05090</name>
</gene>
<dbReference type="PANTHER" id="PTHR36838:SF1">
    <property type="entry name" value="SLR1864 PROTEIN"/>
    <property type="match status" value="1"/>
</dbReference>
<keyword evidence="6 8" id="KW-1133">Transmembrane helix</keyword>
<keyword evidence="7 8" id="KW-0472">Membrane</keyword>
<evidence type="ECO:0000256" key="2">
    <source>
        <dbReference type="ARBA" id="ARBA00010145"/>
    </source>
</evidence>
<reference evidence="9" key="1">
    <citation type="submission" date="2020-10" db="EMBL/GenBank/DDBJ databases">
        <authorList>
            <person name="Gilroy R."/>
        </authorList>
    </citation>
    <scope>NUCLEOTIDE SEQUENCE</scope>
    <source>
        <strain evidence="9">ChiSjej6B24-2974</strain>
    </source>
</reference>
<feature type="transmembrane region" description="Helical" evidence="8">
    <location>
        <begin position="71"/>
        <end position="92"/>
    </location>
</feature>
<keyword evidence="4" id="KW-1003">Cell membrane</keyword>
<feature type="transmembrane region" description="Helical" evidence="8">
    <location>
        <begin position="6"/>
        <end position="29"/>
    </location>
</feature>
<evidence type="ECO:0000313" key="10">
    <source>
        <dbReference type="Proteomes" id="UP000824260"/>
    </source>
</evidence>
<dbReference type="AlphaFoldDB" id="A0A9D0ZKS4"/>
<feature type="transmembrane region" description="Helical" evidence="8">
    <location>
        <begin position="226"/>
        <end position="248"/>
    </location>
</feature>
<comment type="similarity">
    <text evidence="2">Belongs to the auxin efflux carrier (TC 2.A.69) family.</text>
</comment>
<proteinExistence type="inferred from homology"/>
<dbReference type="InterPro" id="IPR038770">
    <property type="entry name" value="Na+/solute_symporter_sf"/>
</dbReference>
<feature type="transmembrane region" description="Helical" evidence="8">
    <location>
        <begin position="194"/>
        <end position="214"/>
    </location>
</feature>
<dbReference type="Proteomes" id="UP000824260">
    <property type="component" value="Unassembled WGS sequence"/>
</dbReference>
<evidence type="ECO:0000313" key="9">
    <source>
        <dbReference type="EMBL" id="HIQ82458.1"/>
    </source>
</evidence>
<evidence type="ECO:0000256" key="7">
    <source>
        <dbReference type="ARBA" id="ARBA00023136"/>
    </source>
</evidence>
<name>A0A9D0ZKS4_9FIRM</name>
<accession>A0A9D0ZKS4</accession>
<feature type="transmembrane region" description="Helical" evidence="8">
    <location>
        <begin position="132"/>
        <end position="150"/>
    </location>
</feature>
<evidence type="ECO:0000256" key="6">
    <source>
        <dbReference type="ARBA" id="ARBA00022989"/>
    </source>
</evidence>
<protein>
    <submittedName>
        <fullName evidence="9">AEC family transporter</fullName>
    </submittedName>
</protein>
<dbReference type="PANTHER" id="PTHR36838">
    <property type="entry name" value="AUXIN EFFLUX CARRIER FAMILY PROTEIN"/>
    <property type="match status" value="1"/>
</dbReference>
<feature type="transmembrane region" description="Helical" evidence="8">
    <location>
        <begin position="283"/>
        <end position="305"/>
    </location>
</feature>
<dbReference type="GO" id="GO:0005886">
    <property type="term" value="C:plasma membrane"/>
    <property type="evidence" value="ECO:0007669"/>
    <property type="project" value="UniProtKB-SubCell"/>
</dbReference>
<feature type="transmembrane region" description="Helical" evidence="8">
    <location>
        <begin position="162"/>
        <end position="182"/>
    </location>
</feature>
<evidence type="ECO:0000256" key="4">
    <source>
        <dbReference type="ARBA" id="ARBA00022475"/>
    </source>
</evidence>
<comment type="subcellular location">
    <subcellularLocation>
        <location evidence="1">Cell membrane</location>
        <topology evidence="1">Multi-pass membrane protein</topology>
    </subcellularLocation>
</comment>